<feature type="transmembrane region" description="Helical" evidence="2">
    <location>
        <begin position="541"/>
        <end position="562"/>
    </location>
</feature>
<feature type="transmembrane region" description="Helical" evidence="2">
    <location>
        <begin position="142"/>
        <end position="158"/>
    </location>
</feature>
<dbReference type="Pfam" id="PF19683">
    <property type="entry name" value="DUF6185"/>
    <property type="match status" value="1"/>
</dbReference>
<dbReference type="InterPro" id="IPR046176">
    <property type="entry name" value="DUF6185"/>
</dbReference>
<keyword evidence="4" id="KW-1185">Reference proteome</keyword>
<feature type="transmembrane region" description="Helical" evidence="2">
    <location>
        <begin position="101"/>
        <end position="122"/>
    </location>
</feature>
<evidence type="ECO:0000256" key="1">
    <source>
        <dbReference type="SAM" id="MobiDB-lite"/>
    </source>
</evidence>
<keyword evidence="2" id="KW-0472">Membrane</keyword>
<feature type="transmembrane region" description="Helical" evidence="2">
    <location>
        <begin position="376"/>
        <end position="394"/>
    </location>
</feature>
<evidence type="ECO:0000313" key="3">
    <source>
        <dbReference type="EMBL" id="QNS08423.1"/>
    </source>
</evidence>
<feature type="transmembrane region" description="Helical" evidence="2">
    <location>
        <begin position="352"/>
        <end position="370"/>
    </location>
</feature>
<dbReference type="AlphaFoldDB" id="A0A7H1BI68"/>
<sequence length="687" mass="76146">MTLWPGSSSIVEATPRPTADDKNGLVWRPKAGRQMPKVSVVFDPPWARSWAAQQDRLRFVMANNLILPWLLSAAAVLLIAFRRTRRSGPLPVQEKARVRTAAVWAGICILLSLLGTGDNVFYETMRRHVPEGLWADRQAHHALLINLALGWILLAFGVPRRFTIWAAGAVLTLPGVAVAVWPEFFGLTEHTFLPVDAPDHAVIALFVAVGCVLAVLLLGSVAAVWRMAQLVGLVPPRSAAPGAVSTERELSLRWTAPLLVVAVAGLGLCRAAASELSWQRTSWLSAQVDPEYGKAHLDALRRDLTWFSVQSQDWWTGYIWWLISGLVVLGVLRERANKAALAAHEPDRLDEFWMLPLFPLLVGPALGVFAGSWALYGLWFFLYLGALAAVLRLCRGRTVLDRPLQRSREPLRAGEPLSRRTELLDRARRFREIHAKLRRLDQGQSDDEALNRRSHERELRNMHRWRASDGTADRLPSDVSVVDLALALGPNDNWWANGVRAARTAAIVGLPASGLLLWADYLKGEFLTQTLYSQFGWVDTALSAGYWEIMWAAAGFLLGALWRRLPGRRGPVRALPLVAAFALPMGMDSIGNAITGEGQANLALYVVSMLLVLTVTGIMLDLNTFRGERRYWQSRLGLLLSIYQIRYFSLQVAYLLAQLLALLTLWQFFTDGGGPPDRDSQVGGAGN</sequence>
<feature type="region of interest" description="Disordered" evidence="1">
    <location>
        <begin position="1"/>
        <end position="24"/>
    </location>
</feature>
<accession>A0A7H1BI68</accession>
<feature type="transmembrane region" description="Helical" evidence="2">
    <location>
        <begin position="645"/>
        <end position="669"/>
    </location>
</feature>
<organism evidence="3 4">
    <name type="scientific">Streptomyces xanthii</name>
    <dbReference type="NCBI Taxonomy" id="2768069"/>
    <lineage>
        <taxon>Bacteria</taxon>
        <taxon>Bacillati</taxon>
        <taxon>Actinomycetota</taxon>
        <taxon>Actinomycetes</taxon>
        <taxon>Kitasatosporales</taxon>
        <taxon>Streptomycetaceae</taxon>
        <taxon>Streptomyces</taxon>
    </lineage>
</organism>
<feature type="transmembrane region" description="Helical" evidence="2">
    <location>
        <begin position="602"/>
        <end position="624"/>
    </location>
</feature>
<feature type="transmembrane region" description="Helical" evidence="2">
    <location>
        <begin position="163"/>
        <end position="181"/>
    </location>
</feature>
<name>A0A7H1BI68_9ACTN</name>
<reference evidence="3 4" key="1">
    <citation type="submission" date="2020-09" db="EMBL/GenBank/DDBJ databases">
        <title>A novel species.</title>
        <authorList>
            <person name="Gao J."/>
        </authorList>
    </citation>
    <scope>NUCLEOTIDE SEQUENCE [LARGE SCALE GENOMIC DNA]</scope>
    <source>
        <strain evidence="3 4">CRXT-Y-14</strain>
    </source>
</reference>
<dbReference type="Proteomes" id="UP000516428">
    <property type="component" value="Chromosome"/>
</dbReference>
<keyword evidence="2" id="KW-0812">Transmembrane</keyword>
<proteinExistence type="predicted"/>
<dbReference type="EMBL" id="CP061281">
    <property type="protein sequence ID" value="QNS08423.1"/>
    <property type="molecule type" value="Genomic_DNA"/>
</dbReference>
<feature type="transmembrane region" description="Helical" evidence="2">
    <location>
        <begin position="314"/>
        <end position="332"/>
    </location>
</feature>
<keyword evidence="2" id="KW-1133">Transmembrane helix</keyword>
<dbReference type="KEGG" id="sxn:IAG42_35775"/>
<gene>
    <name evidence="3" type="ORF">IAG42_35775</name>
</gene>
<evidence type="ECO:0000313" key="4">
    <source>
        <dbReference type="Proteomes" id="UP000516428"/>
    </source>
</evidence>
<feature type="transmembrane region" description="Helical" evidence="2">
    <location>
        <begin position="574"/>
        <end position="596"/>
    </location>
</feature>
<protein>
    <submittedName>
        <fullName evidence="3">Uncharacterized protein</fullName>
    </submittedName>
</protein>
<feature type="transmembrane region" description="Helical" evidence="2">
    <location>
        <begin position="59"/>
        <end position="81"/>
    </location>
</feature>
<evidence type="ECO:0000256" key="2">
    <source>
        <dbReference type="SAM" id="Phobius"/>
    </source>
</evidence>
<feature type="transmembrane region" description="Helical" evidence="2">
    <location>
        <begin position="254"/>
        <end position="273"/>
    </location>
</feature>
<feature type="transmembrane region" description="Helical" evidence="2">
    <location>
        <begin position="501"/>
        <end position="521"/>
    </location>
</feature>
<feature type="transmembrane region" description="Helical" evidence="2">
    <location>
        <begin position="201"/>
        <end position="225"/>
    </location>
</feature>
<feature type="compositionally biased region" description="Polar residues" evidence="1">
    <location>
        <begin position="1"/>
        <end position="11"/>
    </location>
</feature>
<dbReference type="RefSeq" id="WP_188341084.1">
    <property type="nucleotide sequence ID" value="NZ_CP061281.1"/>
</dbReference>